<comment type="catalytic activity">
    <reaction evidence="1">
        <text>dihydroxyacetone + phosphoenolpyruvate = dihydroxyacetone phosphate + pyruvate</text>
        <dbReference type="Rhea" id="RHEA:18381"/>
        <dbReference type="ChEBI" id="CHEBI:15361"/>
        <dbReference type="ChEBI" id="CHEBI:16016"/>
        <dbReference type="ChEBI" id="CHEBI:57642"/>
        <dbReference type="ChEBI" id="CHEBI:58702"/>
        <dbReference type="EC" id="2.7.1.121"/>
    </reaction>
</comment>
<dbReference type="GO" id="GO:0009401">
    <property type="term" value="P:phosphoenolpyruvate-dependent sugar phosphotransferase system"/>
    <property type="evidence" value="ECO:0007669"/>
    <property type="project" value="InterPro"/>
</dbReference>
<gene>
    <name evidence="7" type="ORF">Pmi06nite_00290</name>
</gene>
<dbReference type="Gene3D" id="3.40.50.510">
    <property type="entry name" value="Phosphotransferase system, mannose-type IIA component"/>
    <property type="match status" value="1"/>
</dbReference>
<comment type="function">
    <text evidence="2">Component of the dihydroxyacetone kinase complex, which is responsible for the phosphoenolpyruvate (PEP)-dependent phosphorylation of dihydroxyacetone. DhaM serves as the phosphoryl donor. Is phosphorylated by phosphoenolpyruvate in an EI- and HPr-dependent reaction, and a phosphorelay system on histidine residues finally leads to phosphoryl transfer to DhaL and dihydroxyacetone.</text>
</comment>
<keyword evidence="4" id="KW-0808">Transferase</keyword>
<sequence length="143" mass="14083">MDDQAQAASQAQAQAQAQAMVGIVIVSHSARLAEEVAAIAREIGGENVPVAAAGGTDDGGLGTSLDKVIAAIESVDQGMGVVLIPDLGSSVLTAKLVEEPGSVVIADVPLVEGAIAAAVTVGGGASLPDVLASAEEARTFRKL</sequence>
<accession>A0A8J3X3H5</accession>
<comment type="subunit">
    <text evidence="5">Homodimer. The dihydroxyacetone kinase complex is composed of a homodimer of DhaM, a homodimer of DhaK and the subunit DhaL.</text>
</comment>
<evidence type="ECO:0000256" key="2">
    <source>
        <dbReference type="ARBA" id="ARBA00002788"/>
    </source>
</evidence>
<protein>
    <recommendedName>
        <fullName evidence="3">phosphoenolpyruvate--glycerone phosphotransferase</fullName>
        <ecNumber evidence="3">2.7.1.121</ecNumber>
    </recommendedName>
</protein>
<dbReference type="GO" id="GO:0019563">
    <property type="term" value="P:glycerol catabolic process"/>
    <property type="evidence" value="ECO:0007669"/>
    <property type="project" value="InterPro"/>
</dbReference>
<dbReference type="GO" id="GO:0047324">
    <property type="term" value="F:phosphoenolpyruvate-glycerone phosphotransferase activity"/>
    <property type="evidence" value="ECO:0007669"/>
    <property type="project" value="UniProtKB-EC"/>
</dbReference>
<name>A0A8J3X3H5_9ACTN</name>
<keyword evidence="8" id="KW-1185">Reference proteome</keyword>
<evidence type="ECO:0000259" key="6">
    <source>
        <dbReference type="PROSITE" id="PS51096"/>
    </source>
</evidence>
<dbReference type="InterPro" id="IPR036662">
    <property type="entry name" value="PTS_EIIA_man-typ_sf"/>
</dbReference>
<reference evidence="7 8" key="1">
    <citation type="submission" date="2021-01" db="EMBL/GenBank/DDBJ databases">
        <title>Whole genome shotgun sequence of Planotetraspora mira NBRC 15435.</title>
        <authorList>
            <person name="Komaki H."/>
            <person name="Tamura T."/>
        </authorList>
    </citation>
    <scope>NUCLEOTIDE SEQUENCE [LARGE SCALE GENOMIC DNA]</scope>
    <source>
        <strain evidence="7 8">NBRC 15435</strain>
    </source>
</reference>
<dbReference type="AlphaFoldDB" id="A0A8J3X3H5"/>
<dbReference type="InterPro" id="IPR012844">
    <property type="entry name" value="DhaM_N"/>
</dbReference>
<dbReference type="Proteomes" id="UP000650628">
    <property type="component" value="Unassembled WGS sequence"/>
</dbReference>
<dbReference type="InterPro" id="IPR039643">
    <property type="entry name" value="DhaM"/>
</dbReference>
<evidence type="ECO:0000313" key="7">
    <source>
        <dbReference type="EMBL" id="GII26587.1"/>
    </source>
</evidence>
<evidence type="ECO:0000256" key="3">
    <source>
        <dbReference type="ARBA" id="ARBA00012095"/>
    </source>
</evidence>
<dbReference type="Pfam" id="PF03610">
    <property type="entry name" value="EIIA-man"/>
    <property type="match status" value="1"/>
</dbReference>
<dbReference type="GO" id="GO:0016020">
    <property type="term" value="C:membrane"/>
    <property type="evidence" value="ECO:0007669"/>
    <property type="project" value="InterPro"/>
</dbReference>
<comment type="caution">
    <text evidence="7">The sequence shown here is derived from an EMBL/GenBank/DDBJ whole genome shotgun (WGS) entry which is preliminary data.</text>
</comment>
<dbReference type="PROSITE" id="PS51096">
    <property type="entry name" value="PTS_EIIA_TYPE_4"/>
    <property type="match status" value="1"/>
</dbReference>
<evidence type="ECO:0000256" key="5">
    <source>
        <dbReference type="ARBA" id="ARBA00046577"/>
    </source>
</evidence>
<feature type="domain" description="PTS EIIA type-4" evidence="6">
    <location>
        <begin position="20"/>
        <end position="143"/>
    </location>
</feature>
<proteinExistence type="predicted"/>
<organism evidence="7 8">
    <name type="scientific">Planotetraspora mira</name>
    <dbReference type="NCBI Taxonomy" id="58121"/>
    <lineage>
        <taxon>Bacteria</taxon>
        <taxon>Bacillati</taxon>
        <taxon>Actinomycetota</taxon>
        <taxon>Actinomycetes</taxon>
        <taxon>Streptosporangiales</taxon>
        <taxon>Streptosporangiaceae</taxon>
        <taxon>Planotetraspora</taxon>
    </lineage>
</organism>
<evidence type="ECO:0000313" key="8">
    <source>
        <dbReference type="Proteomes" id="UP000650628"/>
    </source>
</evidence>
<evidence type="ECO:0000256" key="1">
    <source>
        <dbReference type="ARBA" id="ARBA00001113"/>
    </source>
</evidence>
<dbReference type="SUPFAM" id="SSF53062">
    <property type="entry name" value="PTS system fructose IIA component-like"/>
    <property type="match status" value="1"/>
</dbReference>
<dbReference type="EMBL" id="BOOO01000001">
    <property type="protein sequence ID" value="GII26587.1"/>
    <property type="molecule type" value="Genomic_DNA"/>
</dbReference>
<dbReference type="EC" id="2.7.1.121" evidence="3"/>
<dbReference type="InterPro" id="IPR004701">
    <property type="entry name" value="PTS_EIIA_man-typ"/>
</dbReference>
<dbReference type="PANTHER" id="PTHR38594">
    <property type="entry name" value="PEP-DEPENDENT DIHYDROXYACETONE KINASE, PHOSPHORYL DONOR SUBUNIT DHAM"/>
    <property type="match status" value="1"/>
</dbReference>
<dbReference type="PANTHER" id="PTHR38594:SF1">
    <property type="entry name" value="PEP-DEPENDENT DIHYDROXYACETONE KINASE, PHOSPHORYL DONOR SUBUNIT DHAM"/>
    <property type="match status" value="1"/>
</dbReference>
<evidence type="ECO:0000256" key="4">
    <source>
        <dbReference type="ARBA" id="ARBA00022679"/>
    </source>
</evidence>
<dbReference type="NCBIfam" id="TIGR02364">
    <property type="entry name" value="dha_pts"/>
    <property type="match status" value="1"/>
</dbReference>